<evidence type="ECO:0000313" key="2">
    <source>
        <dbReference type="EMBL" id="CAK9863264.1"/>
    </source>
</evidence>
<name>A0ABP1AL50_9BRYO</name>
<dbReference type="Proteomes" id="UP001497522">
    <property type="component" value="Chromosome 13"/>
</dbReference>
<reference evidence="2" key="1">
    <citation type="submission" date="2024-03" db="EMBL/GenBank/DDBJ databases">
        <authorList>
            <consortium name="ELIXIR-Norway"/>
            <consortium name="Elixir Norway"/>
        </authorList>
    </citation>
    <scope>NUCLEOTIDE SEQUENCE</scope>
</reference>
<organism evidence="2 3">
    <name type="scientific">Sphagnum jensenii</name>
    <dbReference type="NCBI Taxonomy" id="128206"/>
    <lineage>
        <taxon>Eukaryota</taxon>
        <taxon>Viridiplantae</taxon>
        <taxon>Streptophyta</taxon>
        <taxon>Embryophyta</taxon>
        <taxon>Bryophyta</taxon>
        <taxon>Sphagnophytina</taxon>
        <taxon>Sphagnopsida</taxon>
        <taxon>Sphagnales</taxon>
        <taxon>Sphagnaceae</taxon>
        <taxon>Sphagnum</taxon>
    </lineage>
</organism>
<protein>
    <recommendedName>
        <fullName evidence="4">Secreted protein</fullName>
    </recommendedName>
</protein>
<feature type="signal peptide" evidence="1">
    <location>
        <begin position="1"/>
        <end position="18"/>
    </location>
</feature>
<evidence type="ECO:0000256" key="1">
    <source>
        <dbReference type="SAM" id="SignalP"/>
    </source>
</evidence>
<gene>
    <name evidence="2" type="ORF">CSSPJE1EN2_LOCUS6259</name>
</gene>
<evidence type="ECO:0008006" key="4">
    <source>
        <dbReference type="Google" id="ProtNLM"/>
    </source>
</evidence>
<proteinExistence type="predicted"/>
<feature type="chain" id="PRO_5046020567" description="Secreted protein" evidence="1">
    <location>
        <begin position="19"/>
        <end position="122"/>
    </location>
</feature>
<dbReference type="EMBL" id="OZ023714">
    <property type="protein sequence ID" value="CAK9863264.1"/>
    <property type="molecule type" value="Genomic_DNA"/>
</dbReference>
<evidence type="ECO:0000313" key="3">
    <source>
        <dbReference type="Proteomes" id="UP001497522"/>
    </source>
</evidence>
<keyword evidence="1" id="KW-0732">Signal</keyword>
<accession>A0ABP1AL50</accession>
<keyword evidence="3" id="KW-1185">Reference proteome</keyword>
<sequence>MNGKTIAVCLCQLGCLWAGRQRLWLREPLSLSNAQSPTQQDPWNSWLLHLTKLAAKSENDRNTIQAWPCITIPSVGGQSGVNMSLDTKLRCHLLHLILDKFSSSLASYSMWQLASMEVRIIP</sequence>